<evidence type="ECO:0000259" key="1">
    <source>
        <dbReference type="SMART" id="SM00382"/>
    </source>
</evidence>
<dbReference type="Proteomes" id="UP000001572">
    <property type="component" value="Chromosome"/>
</dbReference>
<dbReference type="SUPFAM" id="SSF52540">
    <property type="entry name" value="P-loop containing nucleoside triphosphate hydrolases"/>
    <property type="match status" value="1"/>
</dbReference>
<dbReference type="PANTHER" id="PTHR30050">
    <property type="entry name" value="CHROMOSOMAL REPLICATION INITIATOR PROTEIN DNAA"/>
    <property type="match status" value="1"/>
</dbReference>
<dbReference type="KEGG" id="amt:Amet_2119"/>
<dbReference type="eggNOG" id="COG1484">
    <property type="taxonomic scope" value="Bacteria"/>
</dbReference>
<reference evidence="3" key="1">
    <citation type="journal article" date="2016" name="Genome Announc.">
        <title>Complete genome sequence of Alkaliphilus metalliredigens strain QYMF, an alkaliphilic and metal-reducing bacterium isolated from borax-contaminated leachate ponds.</title>
        <authorList>
            <person name="Hwang C."/>
            <person name="Copeland A."/>
            <person name="Lucas S."/>
            <person name="Lapidus A."/>
            <person name="Barry K."/>
            <person name="Detter J.C."/>
            <person name="Glavina Del Rio T."/>
            <person name="Hammon N."/>
            <person name="Israni S."/>
            <person name="Dalin E."/>
            <person name="Tice H."/>
            <person name="Pitluck S."/>
            <person name="Chertkov O."/>
            <person name="Brettin T."/>
            <person name="Bruce D."/>
            <person name="Han C."/>
            <person name="Schmutz J."/>
            <person name="Larimer F."/>
            <person name="Land M.L."/>
            <person name="Hauser L."/>
            <person name="Kyrpides N."/>
            <person name="Mikhailova N."/>
            <person name="Ye Q."/>
            <person name="Zhou J."/>
            <person name="Richardson P."/>
            <person name="Fields M.W."/>
        </authorList>
    </citation>
    <scope>NUCLEOTIDE SEQUENCE [LARGE SCALE GENOMIC DNA]</scope>
    <source>
        <strain evidence="3">QYMF</strain>
    </source>
</reference>
<dbReference type="EMBL" id="CP000724">
    <property type="protein sequence ID" value="ABR48278.1"/>
    <property type="molecule type" value="Genomic_DNA"/>
</dbReference>
<proteinExistence type="predicted"/>
<dbReference type="GO" id="GO:0006260">
    <property type="term" value="P:DNA replication"/>
    <property type="evidence" value="ECO:0007669"/>
    <property type="project" value="TreeGrafter"/>
</dbReference>
<dbReference type="PANTHER" id="PTHR30050:SF4">
    <property type="entry name" value="ATP-BINDING PROTEIN RV3427C IN INSERTION SEQUENCE-RELATED"/>
    <property type="match status" value="1"/>
</dbReference>
<protein>
    <submittedName>
        <fullName evidence="2">AAA ATPase</fullName>
    </submittedName>
</protein>
<dbReference type="GO" id="GO:0005524">
    <property type="term" value="F:ATP binding"/>
    <property type="evidence" value="ECO:0007669"/>
    <property type="project" value="InterPro"/>
</dbReference>
<dbReference type="Gene3D" id="3.40.50.300">
    <property type="entry name" value="P-loop containing nucleotide triphosphate hydrolases"/>
    <property type="match status" value="1"/>
</dbReference>
<name>A6TQ10_ALKMQ</name>
<dbReference type="Pfam" id="PF01695">
    <property type="entry name" value="IstB_IS21"/>
    <property type="match status" value="1"/>
</dbReference>
<dbReference type="InterPro" id="IPR027417">
    <property type="entry name" value="P-loop_NTPase"/>
</dbReference>
<feature type="domain" description="AAA+ ATPase" evidence="1">
    <location>
        <begin position="104"/>
        <end position="240"/>
    </location>
</feature>
<organism evidence="2 3">
    <name type="scientific">Alkaliphilus metalliredigens (strain QYMF)</name>
    <dbReference type="NCBI Taxonomy" id="293826"/>
    <lineage>
        <taxon>Bacteria</taxon>
        <taxon>Bacillati</taxon>
        <taxon>Bacillota</taxon>
        <taxon>Clostridia</taxon>
        <taxon>Peptostreptococcales</taxon>
        <taxon>Natronincolaceae</taxon>
        <taxon>Alkaliphilus</taxon>
    </lineage>
</organism>
<dbReference type="NCBIfam" id="NF005992">
    <property type="entry name" value="PRK08116.1"/>
    <property type="match status" value="1"/>
</dbReference>
<dbReference type="AlphaFoldDB" id="A6TQ10"/>
<dbReference type="STRING" id="293826.Amet_2119"/>
<sequence>MESDLSCEICPNCGTKQIMVLEILGRSRKVHVRCQCKSEIYEQERKDERQKQQQHRLERLRSYSLMDEKFRHCTFENWNRTKENEKLYRLGKKYCDEWSRLKSENVGLLLWGPPGTGKTYLSSCIANTLLEELIPVIAISSIGILNRIKSTYGSYGQEGEVEIINSMKNAALLVLDDLGAENNTEWSQEKLYEMIDSRYRLEKPMIVTTNLSLQQLKNKLTGRDGVSRTYDRLMEMCIPVEVQDTSKRAEAGRGKTMLLRSLLQE</sequence>
<dbReference type="HOGENOM" id="CLU_062999_3_2_9"/>
<dbReference type="SMART" id="SM00382">
    <property type="entry name" value="AAA"/>
    <property type="match status" value="1"/>
</dbReference>
<keyword evidence="3" id="KW-1185">Reference proteome</keyword>
<dbReference type="InterPro" id="IPR003593">
    <property type="entry name" value="AAA+_ATPase"/>
</dbReference>
<gene>
    <name evidence="2" type="ordered locus">Amet_2119</name>
</gene>
<evidence type="ECO:0000313" key="2">
    <source>
        <dbReference type="EMBL" id="ABR48278.1"/>
    </source>
</evidence>
<evidence type="ECO:0000313" key="3">
    <source>
        <dbReference type="Proteomes" id="UP000001572"/>
    </source>
</evidence>
<dbReference type="CDD" id="cd00009">
    <property type="entry name" value="AAA"/>
    <property type="match status" value="1"/>
</dbReference>
<dbReference type="InterPro" id="IPR002611">
    <property type="entry name" value="IstB_ATP-bd"/>
</dbReference>
<accession>A6TQ10</accession>